<dbReference type="RefSeq" id="WP_179271106.1">
    <property type="nucleotide sequence ID" value="NZ_MQWB01000001.1"/>
</dbReference>
<dbReference type="InterPro" id="IPR036929">
    <property type="entry name" value="DsbDN_sf"/>
</dbReference>
<dbReference type="Pfam" id="PF11412">
    <property type="entry name" value="DsbD_N"/>
    <property type="match status" value="1"/>
</dbReference>
<proteinExistence type="predicted"/>
<sequence length="162" mass="16936">MIRLLTAIALLAFASGASAQSSSSGPLRATDLVTWTARIVPGEDAGEARFVASATIADGWRLYAAESPSGIPLTLTIGALPTGVSARGGLRQTRPQEKYDEILKESYTYHSGTARVSQGLHVTTRASGRHRVGAEIRFAVCNDSVCLPPTTVPVRATLSVGG</sequence>
<feature type="chain" id="PRO_5013305814" description="Thiol:disulfide interchange protein DsbD N-terminal domain-containing protein" evidence="1">
    <location>
        <begin position="20"/>
        <end position="162"/>
    </location>
</feature>
<name>A0A259TZH8_9BACT</name>
<dbReference type="InParanoid" id="A0A259TZH8"/>
<dbReference type="EMBL" id="MQWB01000001">
    <property type="protein sequence ID" value="OZC03100.1"/>
    <property type="molecule type" value="Genomic_DNA"/>
</dbReference>
<keyword evidence="1" id="KW-0732">Signal</keyword>
<evidence type="ECO:0000259" key="2">
    <source>
        <dbReference type="Pfam" id="PF11412"/>
    </source>
</evidence>
<protein>
    <recommendedName>
        <fullName evidence="2">Thiol:disulfide interchange protein DsbD N-terminal domain-containing protein</fullName>
    </recommendedName>
</protein>
<accession>A0A259TZH8</accession>
<dbReference type="Proteomes" id="UP000216446">
    <property type="component" value="Unassembled WGS sequence"/>
</dbReference>
<dbReference type="AlphaFoldDB" id="A0A259TZH8"/>
<keyword evidence="4" id="KW-1185">Reference proteome</keyword>
<reference evidence="3 4" key="1">
    <citation type="submission" date="2016-11" db="EMBL/GenBank/DDBJ databases">
        <title>Study of marine rhodopsin-containing bacteria.</title>
        <authorList>
            <person name="Yoshizawa S."/>
            <person name="Kumagai Y."/>
            <person name="Kogure K."/>
        </authorList>
    </citation>
    <scope>NUCLEOTIDE SEQUENCE [LARGE SCALE GENOMIC DNA]</scope>
    <source>
        <strain evidence="3 4">SG-29</strain>
    </source>
</reference>
<comment type="caution">
    <text evidence="3">The sequence shown here is derived from an EMBL/GenBank/DDBJ whole genome shotgun (WGS) entry which is preliminary data.</text>
</comment>
<dbReference type="Gene3D" id="2.60.40.1250">
    <property type="entry name" value="Thiol:disulfide interchange protein DsbD, N-terminal domain"/>
    <property type="match status" value="1"/>
</dbReference>
<evidence type="ECO:0000256" key="1">
    <source>
        <dbReference type="SAM" id="SignalP"/>
    </source>
</evidence>
<evidence type="ECO:0000313" key="4">
    <source>
        <dbReference type="Proteomes" id="UP000216446"/>
    </source>
</evidence>
<evidence type="ECO:0000313" key="3">
    <source>
        <dbReference type="EMBL" id="OZC03100.1"/>
    </source>
</evidence>
<feature type="domain" description="Thiol:disulfide interchange protein DsbD N-terminal" evidence="2">
    <location>
        <begin position="45"/>
        <end position="151"/>
    </location>
</feature>
<feature type="signal peptide" evidence="1">
    <location>
        <begin position="1"/>
        <end position="19"/>
    </location>
</feature>
<gene>
    <name evidence="3" type="ORF">BSZ36_09015</name>
</gene>
<organism evidence="3 4">
    <name type="scientific">Rubricoccus marinus</name>
    <dbReference type="NCBI Taxonomy" id="716817"/>
    <lineage>
        <taxon>Bacteria</taxon>
        <taxon>Pseudomonadati</taxon>
        <taxon>Rhodothermota</taxon>
        <taxon>Rhodothermia</taxon>
        <taxon>Rhodothermales</taxon>
        <taxon>Rubricoccaceae</taxon>
        <taxon>Rubricoccus</taxon>
    </lineage>
</organism>
<dbReference type="InterPro" id="IPR028250">
    <property type="entry name" value="DsbDN"/>
</dbReference>